<dbReference type="VEuPathDB" id="FungiDB:MELLADRAFT_79010"/>
<feature type="region of interest" description="Disordered" evidence="1">
    <location>
        <begin position="1"/>
        <end position="76"/>
    </location>
</feature>
<feature type="compositionally biased region" description="Basic and acidic residues" evidence="1">
    <location>
        <begin position="10"/>
        <end position="21"/>
    </location>
</feature>
<dbReference type="InParanoid" id="F4S1M5"/>
<evidence type="ECO:0000256" key="1">
    <source>
        <dbReference type="SAM" id="MobiDB-lite"/>
    </source>
</evidence>
<evidence type="ECO:0000313" key="2">
    <source>
        <dbReference type="EMBL" id="EGG01480.1"/>
    </source>
</evidence>
<feature type="compositionally biased region" description="Acidic residues" evidence="1">
    <location>
        <begin position="377"/>
        <end position="389"/>
    </location>
</feature>
<feature type="compositionally biased region" description="Low complexity" evidence="1">
    <location>
        <begin position="62"/>
        <end position="75"/>
    </location>
</feature>
<name>F4S1M5_MELLP</name>
<gene>
    <name evidence="2" type="ORF">MELLADRAFT_79010</name>
</gene>
<reference evidence="3" key="1">
    <citation type="journal article" date="2011" name="Proc. Natl. Acad. Sci. U.S.A.">
        <title>Obligate biotrophy features unraveled by the genomic analysis of rust fungi.</title>
        <authorList>
            <person name="Duplessis S."/>
            <person name="Cuomo C.A."/>
            <person name="Lin Y.-C."/>
            <person name="Aerts A."/>
            <person name="Tisserant E."/>
            <person name="Veneault-Fourrey C."/>
            <person name="Joly D.L."/>
            <person name="Hacquard S."/>
            <person name="Amselem J."/>
            <person name="Cantarel B.L."/>
            <person name="Chiu R."/>
            <person name="Coutinho P.M."/>
            <person name="Feau N."/>
            <person name="Field M."/>
            <person name="Frey P."/>
            <person name="Gelhaye E."/>
            <person name="Goldberg J."/>
            <person name="Grabherr M.G."/>
            <person name="Kodira C.D."/>
            <person name="Kohler A."/>
            <person name="Kuees U."/>
            <person name="Lindquist E.A."/>
            <person name="Lucas S.M."/>
            <person name="Mago R."/>
            <person name="Mauceli E."/>
            <person name="Morin E."/>
            <person name="Murat C."/>
            <person name="Pangilinan J.L."/>
            <person name="Park R."/>
            <person name="Pearson M."/>
            <person name="Quesneville H."/>
            <person name="Rouhier N."/>
            <person name="Sakthikumar S."/>
            <person name="Salamov A.A."/>
            <person name="Schmutz J."/>
            <person name="Selles B."/>
            <person name="Shapiro H."/>
            <person name="Tanguay P."/>
            <person name="Tuskan G.A."/>
            <person name="Henrissat B."/>
            <person name="Van de Peer Y."/>
            <person name="Rouze P."/>
            <person name="Ellis J.G."/>
            <person name="Dodds P.N."/>
            <person name="Schein J.E."/>
            <person name="Zhong S."/>
            <person name="Hamelin R.C."/>
            <person name="Grigoriev I.V."/>
            <person name="Szabo L.J."/>
            <person name="Martin F."/>
        </authorList>
    </citation>
    <scope>NUCLEOTIDE SEQUENCE [LARGE SCALE GENOMIC DNA]</scope>
    <source>
        <strain evidence="3">98AG31 / pathotype 3-4-7</strain>
    </source>
</reference>
<keyword evidence="3" id="KW-1185">Reference proteome</keyword>
<feature type="compositionally biased region" description="Polar residues" evidence="1">
    <location>
        <begin position="26"/>
        <end position="49"/>
    </location>
</feature>
<dbReference type="AlphaFoldDB" id="F4S1M5"/>
<dbReference type="RefSeq" id="XP_007415330.1">
    <property type="nucleotide sequence ID" value="XM_007415268.1"/>
</dbReference>
<dbReference type="Proteomes" id="UP000001072">
    <property type="component" value="Unassembled WGS sequence"/>
</dbReference>
<proteinExistence type="predicted"/>
<dbReference type="HOGENOM" id="CLU_042820_1_0_1"/>
<organism evidence="3">
    <name type="scientific">Melampsora larici-populina (strain 98AG31 / pathotype 3-4-7)</name>
    <name type="common">Poplar leaf rust fungus</name>
    <dbReference type="NCBI Taxonomy" id="747676"/>
    <lineage>
        <taxon>Eukaryota</taxon>
        <taxon>Fungi</taxon>
        <taxon>Dikarya</taxon>
        <taxon>Basidiomycota</taxon>
        <taxon>Pucciniomycotina</taxon>
        <taxon>Pucciniomycetes</taxon>
        <taxon>Pucciniales</taxon>
        <taxon>Melampsoraceae</taxon>
        <taxon>Melampsora</taxon>
    </lineage>
</organism>
<dbReference type="GeneID" id="18933203"/>
<dbReference type="OrthoDB" id="2501449at2759"/>
<protein>
    <submittedName>
        <fullName evidence="2">Uncharacterized protein</fullName>
    </submittedName>
</protein>
<sequence length="389" mass="42943">MSDWDDLFGEDMHVDDHDDSGGRPPNETSLRPSSAMSISGPNDSPQTAPATLFRPPLPRNTPASAAPSRPSSSRASVKKYADLLKLTKENQEVLQKMYDNTLPGEEYLGMLSYLVFLCQESKVSSGSKWVSGKVIRDDFKAQVTEFIFRADLQAYSKTVAGDHTTIVQSLEILTFNYLQGLKPEYIDDHGPCDYVAGEGCVPGTAMYLFIKDTLKNQRSKVRAALLTNILSVAEGSVLKVPASKSIVLQVARMFFPAVKALKDDDALAHLGRAKVKRMIFMRYVTAFSYLDHTANKKRCQWTLMDEALADLRARPDSDVPLYFDQIARYDRETFTGKKTWATIKASGTIPPPFVDQVLAAANSSNGNVSGGSGNQGMEEDFQEEDQTPV</sequence>
<accession>F4S1M5</accession>
<evidence type="ECO:0000313" key="3">
    <source>
        <dbReference type="Proteomes" id="UP000001072"/>
    </source>
</evidence>
<feature type="region of interest" description="Disordered" evidence="1">
    <location>
        <begin position="364"/>
        <end position="389"/>
    </location>
</feature>
<dbReference type="KEGG" id="mlr:MELLADRAFT_79010"/>
<dbReference type="EMBL" id="GL883138">
    <property type="protein sequence ID" value="EGG01480.1"/>
    <property type="molecule type" value="Genomic_DNA"/>
</dbReference>